<comment type="similarity">
    <text evidence="7">Belongs to the glycosyltransferase 87 family.</text>
</comment>
<reference evidence="10" key="1">
    <citation type="submission" date="2023-02" db="EMBL/GenBank/DDBJ databases">
        <title>Kitasatospora phosalacinea NBRC 14627.</title>
        <authorList>
            <person name="Ichikawa N."/>
            <person name="Sato H."/>
            <person name="Tonouchi N."/>
        </authorList>
    </citation>
    <scope>NUCLEOTIDE SEQUENCE</scope>
    <source>
        <strain evidence="10">NBRC 14627</strain>
    </source>
</reference>
<feature type="transmembrane region" description="Helical" evidence="9">
    <location>
        <begin position="65"/>
        <end position="86"/>
    </location>
</feature>
<sequence length="486" mass="52041">MSAAGPAEVDGGRSNTVTTVQTERGTHPGDPARSPAPAWQRVLTAPVRQAGAVAAALRAAPRRPLLAAAALSLLSLLVYAVVRHFVHTSMVDMMVYRAEGAAVADGHDLYALRVTQWNLPATYPPFAAMLFVPTTWFGVPFLRLAVTAGNLLLLATLAHLSFKLVGWPRRDLRPIGVLLVTGLGVWLEPVFTTLRYGQINLALACLILWDLTRPDAARSKGVAIGIAAGIKLTPGLFAVYLLITGRIRAAFVAGATFLGTFLIGALVLPDATRGFWTKYMFDSSRVGSTVIVDNQSLRGLVARYLQVENPGTVATVLGALVAVAGLSVAVWTHRSTRWSPRADAWSVCTALVTAVLVSPISWTHHWVWCVPVLVLLAAEAAHERSRPAAVRRLRWRAIFGLTLAGFLSFAMWAVPHKGDLDLHLSVLKQFPAGVYPLMGLCFLAVAALRVRSRRLAAGAPLVRVPAPRADSDGLGRSGSQKAPAAR</sequence>
<evidence type="ECO:0000256" key="5">
    <source>
        <dbReference type="ARBA" id="ARBA00022989"/>
    </source>
</evidence>
<proteinExistence type="inferred from homology"/>
<dbReference type="GO" id="GO:0016758">
    <property type="term" value="F:hexosyltransferase activity"/>
    <property type="evidence" value="ECO:0007669"/>
    <property type="project" value="InterPro"/>
</dbReference>
<feature type="transmembrane region" description="Helical" evidence="9">
    <location>
        <begin position="393"/>
        <end position="413"/>
    </location>
</feature>
<evidence type="ECO:0000256" key="9">
    <source>
        <dbReference type="SAM" id="Phobius"/>
    </source>
</evidence>
<comment type="subcellular location">
    <subcellularLocation>
        <location evidence="1">Cell membrane</location>
        <topology evidence="1">Multi-pass membrane protein</topology>
    </subcellularLocation>
</comment>
<protein>
    <recommendedName>
        <fullName evidence="12">Transferase</fullName>
    </recommendedName>
</protein>
<feature type="transmembrane region" description="Helical" evidence="9">
    <location>
        <begin position="433"/>
        <end position="450"/>
    </location>
</feature>
<dbReference type="GO" id="GO:0005886">
    <property type="term" value="C:plasma membrane"/>
    <property type="evidence" value="ECO:0007669"/>
    <property type="project" value="UniProtKB-SubCell"/>
</dbReference>
<keyword evidence="6 9" id="KW-0472">Membrane</keyword>
<dbReference type="EMBL" id="BSSA01000013">
    <property type="protein sequence ID" value="GLW71684.1"/>
    <property type="molecule type" value="Genomic_DNA"/>
</dbReference>
<gene>
    <name evidence="10" type="ORF">Kpho02_39830</name>
</gene>
<name>A0A9W6Q8H5_9ACTN</name>
<dbReference type="AlphaFoldDB" id="A0A9W6Q8H5"/>
<keyword evidence="4 9" id="KW-0812">Transmembrane</keyword>
<dbReference type="InterPro" id="IPR018584">
    <property type="entry name" value="GT87"/>
</dbReference>
<feature type="transmembrane region" description="Helical" evidence="9">
    <location>
        <begin position="172"/>
        <end position="191"/>
    </location>
</feature>
<evidence type="ECO:0000256" key="1">
    <source>
        <dbReference type="ARBA" id="ARBA00004651"/>
    </source>
</evidence>
<comment type="caution">
    <text evidence="10">The sequence shown here is derived from an EMBL/GenBank/DDBJ whole genome shotgun (WGS) entry which is preliminary data.</text>
</comment>
<evidence type="ECO:0000256" key="2">
    <source>
        <dbReference type="ARBA" id="ARBA00022475"/>
    </source>
</evidence>
<evidence type="ECO:0000313" key="10">
    <source>
        <dbReference type="EMBL" id="GLW71684.1"/>
    </source>
</evidence>
<feature type="transmembrane region" description="Helical" evidence="9">
    <location>
        <begin position="250"/>
        <end position="268"/>
    </location>
</feature>
<feature type="transmembrane region" description="Helical" evidence="9">
    <location>
        <begin position="311"/>
        <end position="330"/>
    </location>
</feature>
<feature type="transmembrane region" description="Helical" evidence="9">
    <location>
        <begin position="141"/>
        <end position="160"/>
    </location>
</feature>
<organism evidence="10 11">
    <name type="scientific">Kitasatospora phosalacinea</name>
    <dbReference type="NCBI Taxonomy" id="2065"/>
    <lineage>
        <taxon>Bacteria</taxon>
        <taxon>Bacillati</taxon>
        <taxon>Actinomycetota</taxon>
        <taxon>Actinomycetes</taxon>
        <taxon>Kitasatosporales</taxon>
        <taxon>Streptomycetaceae</taxon>
        <taxon>Kitasatospora</taxon>
    </lineage>
</organism>
<evidence type="ECO:0000256" key="4">
    <source>
        <dbReference type="ARBA" id="ARBA00022692"/>
    </source>
</evidence>
<keyword evidence="3" id="KW-0808">Transferase</keyword>
<accession>A0A9W6Q8H5</accession>
<keyword evidence="2" id="KW-1003">Cell membrane</keyword>
<keyword evidence="5 9" id="KW-1133">Transmembrane helix</keyword>
<feature type="region of interest" description="Disordered" evidence="8">
    <location>
        <begin position="1"/>
        <end position="36"/>
    </location>
</feature>
<feature type="region of interest" description="Disordered" evidence="8">
    <location>
        <begin position="466"/>
        <end position="486"/>
    </location>
</feature>
<evidence type="ECO:0000256" key="3">
    <source>
        <dbReference type="ARBA" id="ARBA00022679"/>
    </source>
</evidence>
<evidence type="ECO:0000313" key="11">
    <source>
        <dbReference type="Proteomes" id="UP001165041"/>
    </source>
</evidence>
<evidence type="ECO:0008006" key="12">
    <source>
        <dbReference type="Google" id="ProtNLM"/>
    </source>
</evidence>
<feature type="transmembrane region" description="Helical" evidence="9">
    <location>
        <begin position="222"/>
        <end position="243"/>
    </location>
</feature>
<evidence type="ECO:0000256" key="8">
    <source>
        <dbReference type="SAM" id="MobiDB-lite"/>
    </source>
</evidence>
<feature type="compositionally biased region" description="Polar residues" evidence="8">
    <location>
        <begin position="13"/>
        <end position="23"/>
    </location>
</feature>
<evidence type="ECO:0000256" key="7">
    <source>
        <dbReference type="ARBA" id="ARBA00024033"/>
    </source>
</evidence>
<dbReference type="Pfam" id="PF09594">
    <property type="entry name" value="GT87"/>
    <property type="match status" value="1"/>
</dbReference>
<evidence type="ECO:0000256" key="6">
    <source>
        <dbReference type="ARBA" id="ARBA00023136"/>
    </source>
</evidence>
<dbReference type="Proteomes" id="UP001165041">
    <property type="component" value="Unassembled WGS sequence"/>
</dbReference>